<name>A0AA40LVA4_CNENI</name>
<dbReference type="AlphaFoldDB" id="A0AA40LVA4"/>
<organism evidence="1 2">
    <name type="scientific">Cnephaeus nilssonii</name>
    <name type="common">Northern bat</name>
    <name type="synonym">Eptesicus nilssonii</name>
    <dbReference type="NCBI Taxonomy" id="3371016"/>
    <lineage>
        <taxon>Eukaryota</taxon>
        <taxon>Metazoa</taxon>
        <taxon>Chordata</taxon>
        <taxon>Craniata</taxon>
        <taxon>Vertebrata</taxon>
        <taxon>Euteleostomi</taxon>
        <taxon>Mammalia</taxon>
        <taxon>Eutheria</taxon>
        <taxon>Laurasiatheria</taxon>
        <taxon>Chiroptera</taxon>
        <taxon>Yangochiroptera</taxon>
        <taxon>Vespertilionidae</taxon>
        <taxon>Cnephaeus</taxon>
    </lineage>
</organism>
<proteinExistence type="predicted"/>
<accession>A0AA40LVA4</accession>
<sequence length="150" mass="16295">MGVAKGGCTTHSAILDTALFFQVLVTAYSPHTFSRPQLLSPAGLITHNYPPLPAIFDDMGAAILCEDCCLFLEGLVGGPLRLLPTMKDHGMADKVFVDSNPQRQKKTILNQEKPAKLQAHVCLGGRGTAQRKLFPEQQLLLQQQSTAILL</sequence>
<evidence type="ECO:0000313" key="2">
    <source>
        <dbReference type="Proteomes" id="UP001177744"/>
    </source>
</evidence>
<comment type="caution">
    <text evidence="1">The sequence shown here is derived from an EMBL/GenBank/DDBJ whole genome shotgun (WGS) entry which is preliminary data.</text>
</comment>
<reference evidence="1" key="1">
    <citation type="submission" date="2023-06" db="EMBL/GenBank/DDBJ databases">
        <title>Reference genome for the Northern bat (Eptesicus nilssonii), a most northern bat species.</title>
        <authorList>
            <person name="Laine V.N."/>
            <person name="Pulliainen A.T."/>
            <person name="Lilley T.M."/>
        </authorList>
    </citation>
    <scope>NUCLEOTIDE SEQUENCE</scope>
    <source>
        <strain evidence="1">BLF_Eptnil</strain>
        <tissue evidence="1">Kidney</tissue>
    </source>
</reference>
<evidence type="ECO:0000313" key="1">
    <source>
        <dbReference type="EMBL" id="KAK1345047.1"/>
    </source>
</evidence>
<dbReference type="Proteomes" id="UP001177744">
    <property type="component" value="Unassembled WGS sequence"/>
</dbReference>
<dbReference type="EMBL" id="JAULJE010000003">
    <property type="protein sequence ID" value="KAK1345047.1"/>
    <property type="molecule type" value="Genomic_DNA"/>
</dbReference>
<protein>
    <submittedName>
        <fullName evidence="1">Uncharacterized protein</fullName>
    </submittedName>
</protein>
<keyword evidence="2" id="KW-1185">Reference proteome</keyword>
<gene>
    <name evidence="1" type="ORF">QTO34_013752</name>
</gene>